<sequence length="283" mass="32257">MNILIEDVSVTYQPKTPFQYNALKNITTEFKSGQFYGIVGQTGSGKSTLVQLLNGLILPTTGIVKIDDFELKRKTKYKMIHEVRKHIGIVFQFPEHQLFEETVLKDVMFGPMNMGVSEEKAKTRALHYLKELHVDPALYEKSPFDLSGGQMRKVALAGILAMEPKVLILDEPTAGLDPSSHRETMDLFKRLRKELNLTIILVTHDMNDVFEYTDEVRILEAGHIVESGLTEEILTNQAVLERYSLNLPDVVRLSHDLEKKGHVIDPIPKSIDEFIVEWRLRDA</sequence>
<dbReference type="InterPro" id="IPR003593">
    <property type="entry name" value="AAA+_ATPase"/>
</dbReference>
<keyword evidence="4 8" id="KW-0547">Nucleotide-binding</keyword>
<dbReference type="PROSITE" id="PS00211">
    <property type="entry name" value="ABC_TRANSPORTER_1"/>
    <property type="match status" value="1"/>
</dbReference>
<dbReference type="PROSITE" id="PS50893">
    <property type="entry name" value="ABC_TRANSPORTER_2"/>
    <property type="match status" value="1"/>
</dbReference>
<evidence type="ECO:0000256" key="8">
    <source>
        <dbReference type="RuleBase" id="RU365104"/>
    </source>
</evidence>
<dbReference type="GO" id="GO:0042626">
    <property type="term" value="F:ATPase-coupled transmembrane transporter activity"/>
    <property type="evidence" value="ECO:0007669"/>
    <property type="project" value="TreeGrafter"/>
</dbReference>
<dbReference type="NCBIfam" id="TIGR04521">
    <property type="entry name" value="ECF_ATPase_2"/>
    <property type="match status" value="1"/>
</dbReference>
<dbReference type="AlphaFoldDB" id="A0A6V7RC20"/>
<dbReference type="PANTHER" id="PTHR43553:SF27">
    <property type="entry name" value="ENERGY-COUPLING FACTOR TRANSPORTER ATP-BINDING PROTEIN ECFA2"/>
    <property type="match status" value="1"/>
</dbReference>
<dbReference type="Gene3D" id="3.40.50.300">
    <property type="entry name" value="P-loop containing nucleotide triphosphate hydrolases"/>
    <property type="match status" value="1"/>
</dbReference>
<evidence type="ECO:0000313" key="11">
    <source>
        <dbReference type="Proteomes" id="UP000521032"/>
    </source>
</evidence>
<keyword evidence="2 8" id="KW-0813">Transport</keyword>
<dbReference type="RefSeq" id="WP_186086422.1">
    <property type="nucleotide sequence ID" value="NZ_BMDB01000002.1"/>
</dbReference>
<keyword evidence="7 8" id="KW-0472">Membrane</keyword>
<dbReference type="GO" id="GO:0043190">
    <property type="term" value="C:ATP-binding cassette (ABC) transporter complex"/>
    <property type="evidence" value="ECO:0007669"/>
    <property type="project" value="TreeGrafter"/>
</dbReference>
<protein>
    <recommendedName>
        <fullName evidence="8">Energy-coupling factor transporter ATP-binding protein EcfA2</fullName>
        <ecNumber evidence="8">7.-.-.-</ecNumber>
    </recommendedName>
</protein>
<name>A0A6V7RC20_9BACL</name>
<evidence type="ECO:0000256" key="7">
    <source>
        <dbReference type="ARBA" id="ARBA00023136"/>
    </source>
</evidence>
<keyword evidence="6" id="KW-1278">Translocase</keyword>
<dbReference type="InterPro" id="IPR017871">
    <property type="entry name" value="ABC_transporter-like_CS"/>
</dbReference>
<dbReference type="GO" id="GO:0016887">
    <property type="term" value="F:ATP hydrolysis activity"/>
    <property type="evidence" value="ECO:0007669"/>
    <property type="project" value="InterPro"/>
</dbReference>
<dbReference type="PANTHER" id="PTHR43553">
    <property type="entry name" value="HEAVY METAL TRANSPORTER"/>
    <property type="match status" value="1"/>
</dbReference>
<comment type="subunit">
    <text evidence="8">Forms a stable energy-coupling factor (ECF) transporter complex composed of 2 membrane-embedded substrate-binding proteins (S component), 2 ATP-binding proteins (A component) and 2 transmembrane proteins (T component).</text>
</comment>
<dbReference type="GO" id="GO:0005524">
    <property type="term" value="F:ATP binding"/>
    <property type="evidence" value="ECO:0007669"/>
    <property type="project" value="UniProtKB-UniRule"/>
</dbReference>
<keyword evidence="11" id="KW-1185">Reference proteome</keyword>
<dbReference type="InterPro" id="IPR015856">
    <property type="entry name" value="ABC_transpr_CbiO/EcfA_su"/>
</dbReference>
<keyword evidence="3 8" id="KW-1003">Cell membrane</keyword>
<dbReference type="FunFam" id="3.40.50.300:FF:000224">
    <property type="entry name" value="Energy-coupling factor transporter ATP-binding protein EcfA"/>
    <property type="match status" value="1"/>
</dbReference>
<evidence type="ECO:0000313" key="10">
    <source>
        <dbReference type="EMBL" id="CAD2074819.1"/>
    </source>
</evidence>
<evidence type="ECO:0000256" key="2">
    <source>
        <dbReference type="ARBA" id="ARBA00022448"/>
    </source>
</evidence>
<dbReference type="SUPFAM" id="SSF52540">
    <property type="entry name" value="P-loop containing nucleoside triphosphate hydrolases"/>
    <property type="match status" value="1"/>
</dbReference>
<evidence type="ECO:0000256" key="1">
    <source>
        <dbReference type="ARBA" id="ARBA00004202"/>
    </source>
</evidence>
<evidence type="ECO:0000256" key="4">
    <source>
        <dbReference type="ARBA" id="ARBA00022741"/>
    </source>
</evidence>
<feature type="domain" description="ABC transporter" evidence="9">
    <location>
        <begin position="3"/>
        <end position="246"/>
    </location>
</feature>
<dbReference type="InterPro" id="IPR003439">
    <property type="entry name" value="ABC_transporter-like_ATP-bd"/>
</dbReference>
<comment type="similarity">
    <text evidence="8">Belongs to the ABC transporter superfamily. Energy-coupling factor EcfA family.</text>
</comment>
<proteinExistence type="inferred from homology"/>
<dbReference type="InterPro" id="IPR030946">
    <property type="entry name" value="EcfA2"/>
</dbReference>
<evidence type="ECO:0000256" key="6">
    <source>
        <dbReference type="ARBA" id="ARBA00022967"/>
    </source>
</evidence>
<reference evidence="10 11" key="1">
    <citation type="submission" date="2020-07" db="EMBL/GenBank/DDBJ databases">
        <authorList>
            <person name="Criscuolo A."/>
        </authorList>
    </citation>
    <scope>NUCLEOTIDE SEQUENCE [LARGE SCALE GENOMIC DNA]</scope>
    <source>
        <strain evidence="11">CIP 111030</strain>
    </source>
</reference>
<dbReference type="InterPro" id="IPR027417">
    <property type="entry name" value="P-loop_NTPase"/>
</dbReference>
<comment type="subcellular location">
    <subcellularLocation>
        <location evidence="1 8">Cell membrane</location>
        <topology evidence="1 8">Peripheral membrane protein</topology>
    </subcellularLocation>
</comment>
<dbReference type="SMART" id="SM00382">
    <property type="entry name" value="AAA"/>
    <property type="match status" value="1"/>
</dbReference>
<comment type="caution">
    <text evidence="10">The sequence shown here is derived from an EMBL/GenBank/DDBJ whole genome shotgun (WGS) entry which is preliminary data.</text>
</comment>
<dbReference type="Pfam" id="PF00005">
    <property type="entry name" value="ABC_tran"/>
    <property type="match status" value="1"/>
</dbReference>
<evidence type="ECO:0000259" key="9">
    <source>
        <dbReference type="PROSITE" id="PS50893"/>
    </source>
</evidence>
<comment type="function">
    <text evidence="8">ATP-binding (A) component of a common energy-coupling factor (ECF) ABC-transporter complex.</text>
</comment>
<dbReference type="Proteomes" id="UP000521032">
    <property type="component" value="Unassembled WGS sequence"/>
</dbReference>
<dbReference type="EC" id="7.-.-.-" evidence="8"/>
<evidence type="ECO:0000256" key="3">
    <source>
        <dbReference type="ARBA" id="ARBA00022475"/>
    </source>
</evidence>
<organism evidence="10 11">
    <name type="scientific">Phocicoccus schoeneichii</name>
    <dbReference type="NCBI Taxonomy" id="1812261"/>
    <lineage>
        <taxon>Bacteria</taxon>
        <taxon>Bacillati</taxon>
        <taxon>Bacillota</taxon>
        <taxon>Bacilli</taxon>
        <taxon>Bacillales</taxon>
        <taxon>Salinicoccaceae</taxon>
        <taxon>Phocicoccus</taxon>
    </lineage>
</organism>
<gene>
    <name evidence="10" type="primary">ecfA2</name>
    <name evidence="10" type="ORF">JEOSCH030_00790</name>
</gene>
<accession>A0A6V7RC20</accession>
<evidence type="ECO:0000256" key="5">
    <source>
        <dbReference type="ARBA" id="ARBA00022840"/>
    </source>
</evidence>
<dbReference type="CDD" id="cd03225">
    <property type="entry name" value="ABC_cobalt_CbiO_domain1"/>
    <property type="match status" value="1"/>
</dbReference>
<dbReference type="InterPro" id="IPR050095">
    <property type="entry name" value="ECF_ABC_transporter_ATP-bd"/>
</dbReference>
<dbReference type="GO" id="GO:0015087">
    <property type="term" value="F:cobalt ion transmembrane transporter activity"/>
    <property type="evidence" value="ECO:0007669"/>
    <property type="project" value="UniProtKB-ARBA"/>
</dbReference>
<dbReference type="EMBL" id="CAJEWE010000007">
    <property type="protein sequence ID" value="CAD2074819.1"/>
    <property type="molecule type" value="Genomic_DNA"/>
</dbReference>
<keyword evidence="5 8" id="KW-0067">ATP-binding</keyword>